<dbReference type="Proteomes" id="UP000759537">
    <property type="component" value="Unassembled WGS sequence"/>
</dbReference>
<evidence type="ECO:0000313" key="5">
    <source>
        <dbReference type="Proteomes" id="UP000759537"/>
    </source>
</evidence>
<evidence type="ECO:0000259" key="3">
    <source>
        <dbReference type="Pfam" id="PF20153"/>
    </source>
</evidence>
<feature type="transmembrane region" description="Helical" evidence="2">
    <location>
        <begin position="53"/>
        <end position="70"/>
    </location>
</feature>
<evidence type="ECO:0000313" key="4">
    <source>
        <dbReference type="EMBL" id="KAF8474331.1"/>
    </source>
</evidence>
<gene>
    <name evidence="4" type="ORF">DFH94DRAFT_635772</name>
</gene>
<keyword evidence="5" id="KW-1185">Reference proteome</keyword>
<feature type="transmembrane region" description="Helical" evidence="2">
    <location>
        <begin position="136"/>
        <end position="155"/>
    </location>
</feature>
<accession>A0A9P5K1E2</accession>
<keyword evidence="2" id="KW-0472">Membrane</keyword>
<comment type="caution">
    <text evidence="4">The sequence shown here is derived from an EMBL/GenBank/DDBJ whole genome shotgun (WGS) entry which is preliminary data.</text>
</comment>
<organism evidence="4 5">
    <name type="scientific">Russula ochroleuca</name>
    <dbReference type="NCBI Taxonomy" id="152965"/>
    <lineage>
        <taxon>Eukaryota</taxon>
        <taxon>Fungi</taxon>
        <taxon>Dikarya</taxon>
        <taxon>Basidiomycota</taxon>
        <taxon>Agaricomycotina</taxon>
        <taxon>Agaricomycetes</taxon>
        <taxon>Russulales</taxon>
        <taxon>Russulaceae</taxon>
        <taxon>Russula</taxon>
    </lineage>
</organism>
<dbReference type="OrthoDB" id="3219854at2759"/>
<keyword evidence="2" id="KW-0812">Transmembrane</keyword>
<name>A0A9P5K1E2_9AGAM</name>
<protein>
    <recommendedName>
        <fullName evidence="3">DUF6535 domain-containing protein</fullName>
    </recommendedName>
</protein>
<feature type="region of interest" description="Disordered" evidence="1">
    <location>
        <begin position="1"/>
        <end position="24"/>
    </location>
</feature>
<feature type="transmembrane region" description="Helical" evidence="2">
    <location>
        <begin position="176"/>
        <end position="193"/>
    </location>
</feature>
<dbReference type="InterPro" id="IPR045338">
    <property type="entry name" value="DUF6535"/>
</dbReference>
<proteinExistence type="predicted"/>
<feature type="transmembrane region" description="Helical" evidence="2">
    <location>
        <begin position="223"/>
        <end position="246"/>
    </location>
</feature>
<sequence length="265" mass="29587">MNYRNNPNQSLEDSESHDQDFDDSANELWSLYGKEAKSQDEARIKTLKDDMDGVLIYAGLLSGVLTAFVVPKIQDLKVDPAVQSVYYQNQSAQILDQISQQLAAVGNQISTNSTPSISSLPAPIFHASASDRRVNIFWLISLVCSLSAALLATLVQQWVRAYMRIFQQSSNPLKTARIRLFLFEGTGLLPAVAEVVPGLIHVSLLLFLWGLCDIILQIDTAVFVSTVVPIVVCICLYLFCVIVPIWDLQLPYRTPFSDPIWRLIQ</sequence>
<dbReference type="EMBL" id="WHVB01000017">
    <property type="protein sequence ID" value="KAF8474331.1"/>
    <property type="molecule type" value="Genomic_DNA"/>
</dbReference>
<feature type="domain" description="DUF6535" evidence="3">
    <location>
        <begin position="29"/>
        <end position="215"/>
    </location>
</feature>
<dbReference type="Pfam" id="PF20153">
    <property type="entry name" value="DUF6535"/>
    <property type="match status" value="1"/>
</dbReference>
<reference evidence="4" key="1">
    <citation type="submission" date="2019-10" db="EMBL/GenBank/DDBJ databases">
        <authorList>
            <consortium name="DOE Joint Genome Institute"/>
            <person name="Kuo A."/>
            <person name="Miyauchi S."/>
            <person name="Kiss E."/>
            <person name="Drula E."/>
            <person name="Kohler A."/>
            <person name="Sanchez-Garcia M."/>
            <person name="Andreopoulos B."/>
            <person name="Barry K.W."/>
            <person name="Bonito G."/>
            <person name="Buee M."/>
            <person name="Carver A."/>
            <person name="Chen C."/>
            <person name="Cichocki N."/>
            <person name="Clum A."/>
            <person name="Culley D."/>
            <person name="Crous P.W."/>
            <person name="Fauchery L."/>
            <person name="Girlanda M."/>
            <person name="Hayes R."/>
            <person name="Keri Z."/>
            <person name="LaButti K."/>
            <person name="Lipzen A."/>
            <person name="Lombard V."/>
            <person name="Magnuson J."/>
            <person name="Maillard F."/>
            <person name="Morin E."/>
            <person name="Murat C."/>
            <person name="Nolan M."/>
            <person name="Ohm R."/>
            <person name="Pangilinan J."/>
            <person name="Pereira M."/>
            <person name="Perotto S."/>
            <person name="Peter M."/>
            <person name="Riley R."/>
            <person name="Sitrit Y."/>
            <person name="Stielow B."/>
            <person name="Szollosi G."/>
            <person name="Zifcakova L."/>
            <person name="Stursova M."/>
            <person name="Spatafora J.W."/>
            <person name="Tedersoo L."/>
            <person name="Vaario L.-M."/>
            <person name="Yamada A."/>
            <person name="Yan M."/>
            <person name="Wang P."/>
            <person name="Xu J."/>
            <person name="Bruns T."/>
            <person name="Baldrian P."/>
            <person name="Vilgalys R."/>
            <person name="Henrissat B."/>
            <person name="Grigoriev I.V."/>
            <person name="Hibbett D."/>
            <person name="Nagy L.G."/>
            <person name="Martin F.M."/>
        </authorList>
    </citation>
    <scope>NUCLEOTIDE SEQUENCE</scope>
    <source>
        <strain evidence="4">Prilba</strain>
    </source>
</reference>
<evidence type="ECO:0000256" key="2">
    <source>
        <dbReference type="SAM" id="Phobius"/>
    </source>
</evidence>
<reference evidence="4" key="2">
    <citation type="journal article" date="2020" name="Nat. Commun.">
        <title>Large-scale genome sequencing of mycorrhizal fungi provides insights into the early evolution of symbiotic traits.</title>
        <authorList>
            <person name="Miyauchi S."/>
            <person name="Kiss E."/>
            <person name="Kuo A."/>
            <person name="Drula E."/>
            <person name="Kohler A."/>
            <person name="Sanchez-Garcia M."/>
            <person name="Morin E."/>
            <person name="Andreopoulos B."/>
            <person name="Barry K.W."/>
            <person name="Bonito G."/>
            <person name="Buee M."/>
            <person name="Carver A."/>
            <person name="Chen C."/>
            <person name="Cichocki N."/>
            <person name="Clum A."/>
            <person name="Culley D."/>
            <person name="Crous P.W."/>
            <person name="Fauchery L."/>
            <person name="Girlanda M."/>
            <person name="Hayes R.D."/>
            <person name="Keri Z."/>
            <person name="LaButti K."/>
            <person name="Lipzen A."/>
            <person name="Lombard V."/>
            <person name="Magnuson J."/>
            <person name="Maillard F."/>
            <person name="Murat C."/>
            <person name="Nolan M."/>
            <person name="Ohm R.A."/>
            <person name="Pangilinan J."/>
            <person name="Pereira M.F."/>
            <person name="Perotto S."/>
            <person name="Peter M."/>
            <person name="Pfister S."/>
            <person name="Riley R."/>
            <person name="Sitrit Y."/>
            <person name="Stielow J.B."/>
            <person name="Szollosi G."/>
            <person name="Zifcakova L."/>
            <person name="Stursova M."/>
            <person name="Spatafora J.W."/>
            <person name="Tedersoo L."/>
            <person name="Vaario L.M."/>
            <person name="Yamada A."/>
            <person name="Yan M."/>
            <person name="Wang P."/>
            <person name="Xu J."/>
            <person name="Bruns T."/>
            <person name="Baldrian P."/>
            <person name="Vilgalys R."/>
            <person name="Dunand C."/>
            <person name="Henrissat B."/>
            <person name="Grigoriev I.V."/>
            <person name="Hibbett D."/>
            <person name="Nagy L.G."/>
            <person name="Martin F.M."/>
        </authorList>
    </citation>
    <scope>NUCLEOTIDE SEQUENCE</scope>
    <source>
        <strain evidence="4">Prilba</strain>
    </source>
</reference>
<feature type="compositionally biased region" description="Polar residues" evidence="1">
    <location>
        <begin position="1"/>
        <end position="11"/>
    </location>
</feature>
<evidence type="ECO:0000256" key="1">
    <source>
        <dbReference type="SAM" id="MobiDB-lite"/>
    </source>
</evidence>
<keyword evidence="2" id="KW-1133">Transmembrane helix</keyword>
<feature type="non-terminal residue" evidence="4">
    <location>
        <position position="265"/>
    </location>
</feature>
<dbReference type="AlphaFoldDB" id="A0A9P5K1E2"/>